<protein>
    <submittedName>
        <fullName evidence="2">Uncharacterized protein</fullName>
    </submittedName>
</protein>
<feature type="region of interest" description="Disordered" evidence="1">
    <location>
        <begin position="88"/>
        <end position="117"/>
    </location>
</feature>
<organism evidence="2 3">
    <name type="scientific">Rhodotorula toruloides</name>
    <name type="common">Yeast</name>
    <name type="synonym">Rhodosporidium toruloides</name>
    <dbReference type="NCBI Taxonomy" id="5286"/>
    <lineage>
        <taxon>Eukaryota</taxon>
        <taxon>Fungi</taxon>
        <taxon>Dikarya</taxon>
        <taxon>Basidiomycota</taxon>
        <taxon>Pucciniomycotina</taxon>
        <taxon>Microbotryomycetes</taxon>
        <taxon>Sporidiobolales</taxon>
        <taxon>Sporidiobolaceae</taxon>
        <taxon>Rhodotorula</taxon>
    </lineage>
</organism>
<proteinExistence type="predicted"/>
<gene>
    <name evidence="2" type="ORF">AAT19DRAFT_12457</name>
</gene>
<feature type="region of interest" description="Disordered" evidence="1">
    <location>
        <begin position="159"/>
        <end position="187"/>
    </location>
</feature>
<accession>A0A2T0AGA1</accession>
<reference evidence="2 3" key="1">
    <citation type="journal article" date="2018" name="Elife">
        <title>Functional genomics of lipid metabolism in the oleaginous yeast Rhodosporidium toruloides.</title>
        <authorList>
            <person name="Coradetti S.T."/>
            <person name="Pinel D."/>
            <person name="Geiselman G."/>
            <person name="Ito M."/>
            <person name="Mondo S."/>
            <person name="Reilly M.C."/>
            <person name="Cheng Y.F."/>
            <person name="Bauer S."/>
            <person name="Grigoriev I."/>
            <person name="Gladden J.M."/>
            <person name="Simmons B.A."/>
            <person name="Brem R."/>
            <person name="Arkin A.P."/>
            <person name="Skerker J.M."/>
        </authorList>
    </citation>
    <scope>NUCLEOTIDE SEQUENCE [LARGE SCALE GENOMIC DNA]</scope>
    <source>
        <strain evidence="2 3">NBRC 0880</strain>
    </source>
</reference>
<comment type="caution">
    <text evidence="2">The sequence shown here is derived from an EMBL/GenBank/DDBJ whole genome shotgun (WGS) entry which is preliminary data.</text>
</comment>
<evidence type="ECO:0000256" key="1">
    <source>
        <dbReference type="SAM" id="MobiDB-lite"/>
    </source>
</evidence>
<evidence type="ECO:0000313" key="2">
    <source>
        <dbReference type="EMBL" id="PRQ77039.1"/>
    </source>
</evidence>
<sequence>MPYRNQVPSSSTDSLLARPARPPSSLVVGRPSRDGLAAGVCGWAGQQRHELVCVEHADCTLDLMRAHEQLTRPRWTSSLTNFSLPLHSTDRSNSALSTPTRLSSTRSTTPTASLAPARPARSIPLLLRLARPAYLTSHSARASPSSLLRFCFTRRYRPSAASGEPDFPFDRFRPLPSSPRKTSCGKR</sequence>
<evidence type="ECO:0000313" key="3">
    <source>
        <dbReference type="Proteomes" id="UP000239560"/>
    </source>
</evidence>
<feature type="region of interest" description="Disordered" evidence="1">
    <location>
        <begin position="1"/>
        <end position="30"/>
    </location>
</feature>
<name>A0A2T0AGA1_RHOTO</name>
<feature type="compositionally biased region" description="Polar residues" evidence="1">
    <location>
        <begin position="1"/>
        <end position="14"/>
    </location>
</feature>
<dbReference type="EMBL" id="LCTV02000002">
    <property type="protein sequence ID" value="PRQ77039.1"/>
    <property type="molecule type" value="Genomic_DNA"/>
</dbReference>
<dbReference type="AlphaFoldDB" id="A0A2T0AGA1"/>
<dbReference type="Proteomes" id="UP000239560">
    <property type="component" value="Unassembled WGS sequence"/>
</dbReference>
<feature type="compositionally biased region" description="Low complexity" evidence="1">
    <location>
        <begin position="94"/>
        <end position="117"/>
    </location>
</feature>